<accession>A0A2W1HMQ4</accession>
<dbReference type="RefSeq" id="XP_001937345.2">
    <property type="nucleotide sequence ID" value="XM_001937310.2"/>
</dbReference>
<feature type="compositionally biased region" description="Low complexity" evidence="1">
    <location>
        <begin position="83"/>
        <end position="100"/>
    </location>
</feature>
<evidence type="ECO:0000256" key="1">
    <source>
        <dbReference type="SAM" id="MobiDB-lite"/>
    </source>
</evidence>
<protein>
    <submittedName>
        <fullName evidence="2">Tymo-45kd-70kd multi-domain protein</fullName>
    </submittedName>
</protein>
<comment type="caution">
    <text evidence="2">The sequence shown here is derived from an EMBL/GenBank/DDBJ whole genome shotgun (WGS) entry which is preliminary data.</text>
</comment>
<dbReference type="EMBL" id="NQIK02000010">
    <property type="protein sequence ID" value="KAF7564948.1"/>
    <property type="molecule type" value="Genomic_DNA"/>
</dbReference>
<organism evidence="2 3">
    <name type="scientific">Pyrenophora tritici-repentis</name>
    <dbReference type="NCBI Taxonomy" id="45151"/>
    <lineage>
        <taxon>Eukaryota</taxon>
        <taxon>Fungi</taxon>
        <taxon>Dikarya</taxon>
        <taxon>Ascomycota</taxon>
        <taxon>Pezizomycotina</taxon>
        <taxon>Dothideomycetes</taxon>
        <taxon>Pleosporomycetidae</taxon>
        <taxon>Pleosporales</taxon>
        <taxon>Pleosporineae</taxon>
        <taxon>Pleosporaceae</taxon>
        <taxon>Pyrenophora</taxon>
    </lineage>
</organism>
<gene>
    <name evidence="2" type="ORF">PtrM4_043820</name>
</gene>
<feature type="region of interest" description="Disordered" evidence="1">
    <location>
        <begin position="83"/>
        <end position="135"/>
    </location>
</feature>
<evidence type="ECO:0000313" key="3">
    <source>
        <dbReference type="Proteomes" id="UP000245464"/>
    </source>
</evidence>
<evidence type="ECO:0000313" key="2">
    <source>
        <dbReference type="EMBL" id="KAF7564948.1"/>
    </source>
</evidence>
<dbReference type="GeneID" id="6345284"/>
<sequence>MSATSVAPRTDSGTTPAEEAALALLGPELCDVYVNEQPGIASACKILDDDADKAIEVPAAPPASPKTSVEESAVTSPVIKSYTRTSTSPLSSPITSSFPSAVCPSTPPSTPRAKAQPQRRVTFSPDIAHPTGRRSRSFCRTSRAYLKGRDGGQCASRGSLRYITEEPQHKTKHATSPSAPLPRKHLLPIRYLCFVRERLDTPDT</sequence>
<dbReference type="Proteomes" id="UP000245464">
    <property type="component" value="Chromosome 10"/>
</dbReference>
<proteinExistence type="predicted"/>
<dbReference type="AlphaFoldDB" id="A0A2W1HMQ4"/>
<name>A0A2W1HMQ4_9PLEO</name>
<reference evidence="2" key="1">
    <citation type="journal article" date="2018" name="BMC Genomics">
        <title>Comparative genomics of the wheat fungal pathogen Pyrenophora tritici-repentis reveals chromosomal variations and genome plasticity.</title>
        <authorList>
            <person name="Moolhuijzen P."/>
            <person name="See P.T."/>
            <person name="Hane J.K."/>
            <person name="Shi G."/>
            <person name="Liu Z."/>
            <person name="Oliver R.P."/>
            <person name="Moffat C.S."/>
        </authorList>
    </citation>
    <scope>NUCLEOTIDE SEQUENCE [LARGE SCALE GENOMIC DNA]</scope>
    <source>
        <strain evidence="2">M4</strain>
    </source>
</reference>
<feature type="region of interest" description="Disordered" evidence="1">
    <location>
        <begin position="163"/>
        <end position="182"/>
    </location>
</feature>
<dbReference type="KEGG" id="ptrr:6345284"/>